<evidence type="ECO:0000313" key="3">
    <source>
        <dbReference type="EMBL" id="PVH27453.1"/>
    </source>
</evidence>
<dbReference type="PANTHER" id="PTHR11908">
    <property type="entry name" value="XANTHINE DEHYDROGENASE"/>
    <property type="match status" value="1"/>
</dbReference>
<dbReference type="GO" id="GO:0005506">
    <property type="term" value="F:iron ion binding"/>
    <property type="evidence" value="ECO:0007669"/>
    <property type="project" value="InterPro"/>
</dbReference>
<keyword evidence="4" id="KW-1185">Reference proteome</keyword>
<dbReference type="SUPFAM" id="SSF56003">
    <property type="entry name" value="Molybdenum cofactor-binding domain"/>
    <property type="match status" value="1"/>
</dbReference>
<dbReference type="EMBL" id="QDKM01000013">
    <property type="protein sequence ID" value="PVH27453.1"/>
    <property type="molecule type" value="Genomic_DNA"/>
</dbReference>
<reference evidence="3 4" key="1">
    <citation type="submission" date="2018-04" db="EMBL/GenBank/DDBJ databases">
        <title>Pararhodobacter oceanense sp. nov., isolated from marine intertidal sediment.</title>
        <authorList>
            <person name="Wang X.-L."/>
            <person name="Du Z.-J."/>
        </authorList>
    </citation>
    <scope>NUCLEOTIDE SEQUENCE [LARGE SCALE GENOMIC DNA]</scope>
    <source>
        <strain evidence="3 4">AM505</strain>
    </source>
</reference>
<proteinExistence type="predicted"/>
<dbReference type="Pfam" id="PF02738">
    <property type="entry name" value="MoCoBD_1"/>
    <property type="match status" value="1"/>
</dbReference>
<dbReference type="InterPro" id="IPR008274">
    <property type="entry name" value="AldOxase/xan_DH_MoCoBD1"/>
</dbReference>
<dbReference type="InterPro" id="IPR006311">
    <property type="entry name" value="TAT_signal"/>
</dbReference>
<dbReference type="Gene3D" id="3.30.365.10">
    <property type="entry name" value="Aldehyde oxidase/xanthine dehydrogenase, molybdopterin binding domain"/>
    <property type="match status" value="4"/>
</dbReference>
<protein>
    <submittedName>
        <fullName evidence="3">Aldehyde oxidase</fullName>
    </submittedName>
</protein>
<dbReference type="Pfam" id="PF20256">
    <property type="entry name" value="MoCoBD_2"/>
    <property type="match status" value="2"/>
</dbReference>
<organism evidence="3 4">
    <name type="scientific">Pararhodobacter oceanensis</name>
    <dbReference type="NCBI Taxonomy" id="2172121"/>
    <lineage>
        <taxon>Bacteria</taxon>
        <taxon>Pseudomonadati</taxon>
        <taxon>Pseudomonadota</taxon>
        <taxon>Alphaproteobacteria</taxon>
        <taxon>Rhodobacterales</taxon>
        <taxon>Paracoccaceae</taxon>
        <taxon>Pararhodobacter</taxon>
    </lineage>
</organism>
<dbReference type="InterPro" id="IPR016208">
    <property type="entry name" value="Ald_Oxase/xanthine_DH-like"/>
</dbReference>
<dbReference type="SUPFAM" id="SSF54665">
    <property type="entry name" value="CO dehydrogenase molybdoprotein N-domain-like"/>
    <property type="match status" value="1"/>
</dbReference>
<sequence>MLKFSRRDFLRTAASTAVAIHVIPLRDALADLQTAPQNQPPNWIRDGRIRFRQDGIPKVTGNKVFAIDIRARDMPGWPDRQSHALMLRADRIDRRFEGVNDTLLPGDLRADVIVRDSDVQRDGVSMTEEDFYGRLLLPTGEAPRYLGQPVALLIYHDYARFRRAKRLLQFNPDALSWGEPVTPPALDPYGGARFVRVGGETPDAPDRFSPLADTLVFADFENGSPWPAPDAQGDASAQAMAHAAILRAELDAPPDGWAVYHGRYASQFVDPAALEPDNGNAWYDADSGALHVVVGTQSPFTNADHIEKMVESSRFALSELHLHPGYTVGYGQKEHHVLPYYVALAALYGEGRPVRLALDRYAHFQGALKRHPIDTEMALAVDRETGLFQSFAADLRANGGGVKNFSPSVGQVAASALQGIHYFPKSDITVQVEASRAPTAGSMRGYGTLQSMVAFELLVDEVAHDLQLDPIELRRRNLMHSGMKNTQGAIPAGTMRAGELLDAAARDLLWTGRIERKQQFEAENAGYRYGVGVSCVQKDYGTGAEAALVQLEITPEGELHMRHVASEIGCGSTTSQMLMTKRHLGRYCDHVNFAVTDWPSLPLTSNDEPYTMSQDEQDEALQDPHWVPRITSPRSASNSAYYFSHATEEAARLLFDLGLWQAALSIWQEGIGGGQAGPLAVRRDQAEWREGYLAAGSLQPLSFVDLARRAHERGLITGVTVHTFNRWAWATAEFDVEGTPVTGSIDALSVKWGNGAGPAKRRLMTDAGYAFQPRQSVSYPPVQRNNASVVYYAPVATLVELSVNTGSGEVQILSHKSWMECGNMIVPELVSGQLQGGIAMGIGHALYEDLPLYEDGPGNGTWNFNRYRLPRARDVAVWSQEGDVIAPLSTTDPPKGIAEVVMIPVVSAICNAVYDAIGERFHQTPLTPERIKEALS</sequence>
<gene>
    <name evidence="3" type="ORF">DDE20_17695</name>
</gene>
<comment type="caution">
    <text evidence="3">The sequence shown here is derived from an EMBL/GenBank/DDBJ whole genome shotgun (WGS) entry which is preliminary data.</text>
</comment>
<dbReference type="PANTHER" id="PTHR11908:SF123">
    <property type="entry name" value="ALDEHYDE OXIDOREDUCTASE MOLYBDENUM-BINDING SUBUNIT PAOC"/>
    <property type="match status" value="1"/>
</dbReference>
<accession>A0A2T8HPW2</accession>
<dbReference type="InterPro" id="IPR046867">
    <property type="entry name" value="AldOxase/xan_DH_MoCoBD2"/>
</dbReference>
<dbReference type="Proteomes" id="UP000245911">
    <property type="component" value="Unassembled WGS sequence"/>
</dbReference>
<dbReference type="InterPro" id="IPR037165">
    <property type="entry name" value="AldOxase/xan_DH_Mopterin-bd_sf"/>
</dbReference>
<evidence type="ECO:0000259" key="1">
    <source>
        <dbReference type="Pfam" id="PF02738"/>
    </source>
</evidence>
<dbReference type="GO" id="GO:0016491">
    <property type="term" value="F:oxidoreductase activity"/>
    <property type="evidence" value="ECO:0007669"/>
    <property type="project" value="InterPro"/>
</dbReference>
<dbReference type="OrthoDB" id="6177861at2"/>
<feature type="domain" description="Aldehyde oxidase/xanthine dehydrogenase second molybdopterin binding" evidence="2">
    <location>
        <begin position="510"/>
        <end position="602"/>
    </location>
</feature>
<evidence type="ECO:0000259" key="2">
    <source>
        <dbReference type="Pfam" id="PF20256"/>
    </source>
</evidence>
<dbReference type="PROSITE" id="PS51318">
    <property type="entry name" value="TAT"/>
    <property type="match status" value="1"/>
</dbReference>
<dbReference type="AlphaFoldDB" id="A0A2T8HPW2"/>
<evidence type="ECO:0000313" key="4">
    <source>
        <dbReference type="Proteomes" id="UP000245911"/>
    </source>
</evidence>
<dbReference type="InterPro" id="IPR036856">
    <property type="entry name" value="Ald_Oxase/Xan_DH_a/b_sf"/>
</dbReference>
<name>A0A2T8HPW2_9RHOB</name>
<feature type="domain" description="Aldehyde oxidase/xanthine dehydrogenase first molybdopterin binding" evidence="1">
    <location>
        <begin position="259"/>
        <end position="478"/>
    </location>
</feature>
<feature type="domain" description="Aldehyde oxidase/xanthine dehydrogenase second molybdopterin binding" evidence="2">
    <location>
        <begin position="760"/>
        <end position="875"/>
    </location>
</feature>